<evidence type="ECO:0000313" key="1">
    <source>
        <dbReference type="EMBL" id="KAJ0040365.1"/>
    </source>
</evidence>
<protein>
    <submittedName>
        <fullName evidence="1">Uncharacterized protein</fullName>
    </submittedName>
</protein>
<organism evidence="1 2">
    <name type="scientific">Pistacia integerrima</name>
    <dbReference type="NCBI Taxonomy" id="434235"/>
    <lineage>
        <taxon>Eukaryota</taxon>
        <taxon>Viridiplantae</taxon>
        <taxon>Streptophyta</taxon>
        <taxon>Embryophyta</taxon>
        <taxon>Tracheophyta</taxon>
        <taxon>Spermatophyta</taxon>
        <taxon>Magnoliopsida</taxon>
        <taxon>eudicotyledons</taxon>
        <taxon>Gunneridae</taxon>
        <taxon>Pentapetalae</taxon>
        <taxon>rosids</taxon>
        <taxon>malvids</taxon>
        <taxon>Sapindales</taxon>
        <taxon>Anacardiaceae</taxon>
        <taxon>Pistacia</taxon>
    </lineage>
</organism>
<accession>A0ACC0YQM1</accession>
<keyword evidence="2" id="KW-1185">Reference proteome</keyword>
<reference evidence="2" key="1">
    <citation type="journal article" date="2023" name="G3 (Bethesda)">
        <title>Genome assembly and association tests identify interacting loci associated with vigor, precocity, and sex in interspecific pistachio rootstocks.</title>
        <authorList>
            <person name="Palmer W."/>
            <person name="Jacygrad E."/>
            <person name="Sagayaradj S."/>
            <person name="Cavanaugh K."/>
            <person name="Han R."/>
            <person name="Bertier L."/>
            <person name="Beede B."/>
            <person name="Kafkas S."/>
            <person name="Golino D."/>
            <person name="Preece J."/>
            <person name="Michelmore R."/>
        </authorList>
    </citation>
    <scope>NUCLEOTIDE SEQUENCE [LARGE SCALE GENOMIC DNA]</scope>
</reference>
<dbReference type="EMBL" id="CM047740">
    <property type="protein sequence ID" value="KAJ0040365.1"/>
    <property type="molecule type" value="Genomic_DNA"/>
</dbReference>
<sequence length="126" mass="14398">MPTLLAPFGFSHFFVSSQIDSYSCDLKPQREGEKAEKERKERKKERKLEKKEKEKVWGSGAVESKKHRHKKRPKDDRNQEDQKGGGLQKKTKNELEKSSLTKEHGHPVGSQNSSDKALLAGPKDRS</sequence>
<evidence type="ECO:0000313" key="2">
    <source>
        <dbReference type="Proteomes" id="UP001163603"/>
    </source>
</evidence>
<comment type="caution">
    <text evidence="1">The sequence shown here is derived from an EMBL/GenBank/DDBJ whole genome shotgun (WGS) entry which is preliminary data.</text>
</comment>
<dbReference type="Proteomes" id="UP001163603">
    <property type="component" value="Chromosome 5"/>
</dbReference>
<name>A0ACC0YQM1_9ROSI</name>
<gene>
    <name evidence="1" type="ORF">Pint_28498</name>
</gene>
<proteinExistence type="predicted"/>